<dbReference type="Gene3D" id="3.30.1490.80">
    <property type="match status" value="1"/>
</dbReference>
<evidence type="ECO:0000313" key="2">
    <source>
        <dbReference type="Ensembl" id="ENSOKIP00005012760.1"/>
    </source>
</evidence>
<dbReference type="GO" id="GO:0043295">
    <property type="term" value="F:glutathione binding"/>
    <property type="evidence" value="ECO:0007669"/>
    <property type="project" value="TreeGrafter"/>
</dbReference>
<keyword evidence="3" id="KW-1185">Reference proteome</keyword>
<dbReference type="Ensembl" id="ENSOKIT00005013614.1">
    <property type="protein sequence ID" value="ENSOKIP00005012760.1"/>
    <property type="gene ID" value="ENSOKIG00005005733.1"/>
</dbReference>
<reference evidence="2" key="1">
    <citation type="submission" date="2025-08" db="UniProtKB">
        <authorList>
            <consortium name="Ensembl"/>
        </authorList>
    </citation>
    <scope>IDENTIFICATION</scope>
</reference>
<accession>A0A8C7D2R2</accession>
<evidence type="ECO:0000256" key="1">
    <source>
        <dbReference type="SAM" id="MobiDB-lite"/>
    </source>
</evidence>
<dbReference type="AlphaFoldDB" id="A0A8C7D2R2"/>
<dbReference type="PANTHER" id="PTHR11130">
    <property type="entry name" value="GLUTATHIONE SYNTHETASE"/>
    <property type="match status" value="1"/>
</dbReference>
<sequence>VSYNWGWSENIQEGSSPGTQLASPDLDIAPGSPLHLRTELVVTYAPFTLFPSPVPKDTFHQPLAVQTHYNRLVDKISQPIYFNSTIKVDDFTGSLFNIHRHGIQEGRTQVGFVVLMNLLLHWVKSGSHSVSW</sequence>
<dbReference type="InterPro" id="IPR005615">
    <property type="entry name" value="Glutathione_synthase"/>
</dbReference>
<protein>
    <submittedName>
        <fullName evidence="2">Uncharacterized protein</fullName>
    </submittedName>
</protein>
<dbReference type="SUPFAM" id="SSF56059">
    <property type="entry name" value="Glutathione synthetase ATP-binding domain-like"/>
    <property type="match status" value="1"/>
</dbReference>
<proteinExistence type="predicted"/>
<feature type="region of interest" description="Disordered" evidence="1">
    <location>
        <begin position="1"/>
        <end position="20"/>
    </location>
</feature>
<name>A0A8C7D2R2_ONCKI</name>
<dbReference type="GO" id="GO:0004363">
    <property type="term" value="F:glutathione synthase activity"/>
    <property type="evidence" value="ECO:0007669"/>
    <property type="project" value="InterPro"/>
</dbReference>
<dbReference type="GO" id="GO:0005524">
    <property type="term" value="F:ATP binding"/>
    <property type="evidence" value="ECO:0007669"/>
    <property type="project" value="InterPro"/>
</dbReference>
<organism evidence="2 3">
    <name type="scientific">Oncorhynchus kisutch</name>
    <name type="common">Coho salmon</name>
    <name type="synonym">Salmo kisutch</name>
    <dbReference type="NCBI Taxonomy" id="8019"/>
    <lineage>
        <taxon>Eukaryota</taxon>
        <taxon>Metazoa</taxon>
        <taxon>Chordata</taxon>
        <taxon>Craniata</taxon>
        <taxon>Vertebrata</taxon>
        <taxon>Euteleostomi</taxon>
        <taxon>Actinopterygii</taxon>
        <taxon>Neopterygii</taxon>
        <taxon>Teleostei</taxon>
        <taxon>Protacanthopterygii</taxon>
        <taxon>Salmoniformes</taxon>
        <taxon>Salmonidae</taxon>
        <taxon>Salmoninae</taxon>
        <taxon>Oncorhynchus</taxon>
    </lineage>
</organism>
<dbReference type="Pfam" id="PF03917">
    <property type="entry name" value="GSH_synth_ATP"/>
    <property type="match status" value="1"/>
</dbReference>
<reference evidence="2" key="2">
    <citation type="submission" date="2025-09" db="UniProtKB">
        <authorList>
            <consortium name="Ensembl"/>
        </authorList>
    </citation>
    <scope>IDENTIFICATION</scope>
</reference>
<dbReference type="GO" id="GO:0005829">
    <property type="term" value="C:cytosol"/>
    <property type="evidence" value="ECO:0007669"/>
    <property type="project" value="TreeGrafter"/>
</dbReference>
<evidence type="ECO:0000313" key="3">
    <source>
        <dbReference type="Proteomes" id="UP000694557"/>
    </source>
</evidence>
<dbReference type="PANTHER" id="PTHR11130:SF0">
    <property type="entry name" value="GLUTATHIONE SYNTHETASE"/>
    <property type="match status" value="1"/>
</dbReference>
<dbReference type="InterPro" id="IPR014049">
    <property type="entry name" value="Glutathione_synthase_N_euk"/>
</dbReference>
<dbReference type="Proteomes" id="UP000694557">
    <property type="component" value="Unassembled WGS sequence"/>
</dbReference>